<evidence type="ECO:0008006" key="3">
    <source>
        <dbReference type="Google" id="ProtNLM"/>
    </source>
</evidence>
<gene>
    <name evidence="1" type="ORF">DF017_12675</name>
</gene>
<evidence type="ECO:0000313" key="1">
    <source>
        <dbReference type="EMBL" id="RQY93899.1"/>
    </source>
</evidence>
<comment type="caution">
    <text evidence="1">The sequence shown here is derived from an EMBL/GenBank/DDBJ whole genome shotgun (WGS) entry which is preliminary data.</text>
</comment>
<protein>
    <recommendedName>
        <fullName evidence="3">Queuine tRNA-ribosyltransferase</fullName>
    </recommendedName>
</protein>
<reference evidence="1 2" key="1">
    <citation type="submission" date="2018-08" db="EMBL/GenBank/DDBJ databases">
        <title>Comparative analysis of Burkholderia isolates from Puerto Rico.</title>
        <authorList>
            <person name="Hall C."/>
            <person name="Sahl J."/>
            <person name="Wagner D."/>
        </authorList>
    </citation>
    <scope>NUCLEOTIDE SEQUENCE [LARGE SCALE GENOMIC DNA]</scope>
    <source>
        <strain evidence="1 2">Bp8966</strain>
    </source>
</reference>
<organism evidence="1 2">
    <name type="scientific">Burkholderia stagnalis</name>
    <dbReference type="NCBI Taxonomy" id="1503054"/>
    <lineage>
        <taxon>Bacteria</taxon>
        <taxon>Pseudomonadati</taxon>
        <taxon>Pseudomonadota</taxon>
        <taxon>Betaproteobacteria</taxon>
        <taxon>Burkholderiales</taxon>
        <taxon>Burkholderiaceae</taxon>
        <taxon>Burkholderia</taxon>
        <taxon>Burkholderia cepacia complex</taxon>
    </lineage>
</organism>
<keyword evidence="2" id="KW-1185">Reference proteome</keyword>
<name>A0ABX9YQL1_9BURK</name>
<accession>A0ABX9YQL1</accession>
<dbReference type="EMBL" id="QTPM01000012">
    <property type="protein sequence ID" value="RQY93899.1"/>
    <property type="molecule type" value="Genomic_DNA"/>
</dbReference>
<evidence type="ECO:0000313" key="2">
    <source>
        <dbReference type="Proteomes" id="UP000281098"/>
    </source>
</evidence>
<sequence>MPTWARPYASGEQLGLAQSMMAYADYYCVDGSADDDLSIDERLVMHRGPLVGYASRTGTRRNLDALRAAGWHLLVSAVGVLRTEGMPYALDNGAWTAYQQGRAFDEDAFMRALDKVGEGADWIVLPDIVAGGLRSLEYSLTWLERLRGFPRQLLVAVQDGMEIDDVRELLSPVVGIFVGGSTQWKEATTGAWGSVARRRNCYLHVGRVNSVRRIRICAAAGANSIDGTSASRFALSLPPLDAASRQVDLFSTAHDSLAAAQLASDGLSLCEFVRT</sequence>
<dbReference type="Proteomes" id="UP000281098">
    <property type="component" value="Unassembled WGS sequence"/>
</dbReference>
<proteinExistence type="predicted"/>